<evidence type="ECO:0000313" key="1">
    <source>
        <dbReference type="EMBL" id="KAJ5070041.1"/>
    </source>
</evidence>
<keyword evidence="2" id="KW-1185">Reference proteome</keyword>
<accession>A0A9Q0LBH8</accession>
<dbReference type="EMBL" id="JAPDFW010000099">
    <property type="protein sequence ID" value="KAJ5070041.1"/>
    <property type="molecule type" value="Genomic_DNA"/>
</dbReference>
<protein>
    <submittedName>
        <fullName evidence="1">Uncharacterized protein</fullName>
    </submittedName>
</protein>
<reference evidence="1" key="1">
    <citation type="submission" date="2022-10" db="EMBL/GenBank/DDBJ databases">
        <title>Novel sulphate-reducing endosymbionts in the free-living metamonad Anaeramoeba.</title>
        <authorList>
            <person name="Jerlstrom-Hultqvist J."/>
            <person name="Cepicka I."/>
            <person name="Gallot-Lavallee L."/>
            <person name="Salas-Leiva D."/>
            <person name="Curtis B.A."/>
            <person name="Zahonova K."/>
            <person name="Pipaliya S."/>
            <person name="Dacks J."/>
            <person name="Roger A.J."/>
        </authorList>
    </citation>
    <scope>NUCLEOTIDE SEQUENCE</scope>
    <source>
        <strain evidence="1">BMAN</strain>
    </source>
</reference>
<organism evidence="1 2">
    <name type="scientific">Anaeramoeba ignava</name>
    <name type="common">Anaerobic marine amoeba</name>
    <dbReference type="NCBI Taxonomy" id="1746090"/>
    <lineage>
        <taxon>Eukaryota</taxon>
        <taxon>Metamonada</taxon>
        <taxon>Anaeramoebidae</taxon>
        <taxon>Anaeramoeba</taxon>
    </lineage>
</organism>
<dbReference type="Proteomes" id="UP001149090">
    <property type="component" value="Unassembled WGS sequence"/>
</dbReference>
<evidence type="ECO:0000313" key="2">
    <source>
        <dbReference type="Proteomes" id="UP001149090"/>
    </source>
</evidence>
<gene>
    <name evidence="1" type="ORF">M0811_11245</name>
</gene>
<name>A0A9Q0LBH8_ANAIG</name>
<dbReference type="AlphaFoldDB" id="A0A9Q0LBH8"/>
<sequence>MSLDKYLGNLKYKETLVHVINGIKDSINEVVDVSQEIEPQKKDKKDKKDKIQKKNISFDSQIKSNQSFLVNQIDLNEIFNRYLGLKGSYTMKGSVKNQPFFENLSDRIALTAFYLALFYSFENVEHLDNIYKIWKCNIDLLPGKTQTLCTTDPICGTKNIKTELIQFLSPPYRESKQSLIRFLDLCVSVQNYTGIIGFPKIPPNLPIEEYSYGLIYLYIRKLLYSGKYVDTIYDTLLFFLKVYKENSKLLATLWLLQSLIAIYPITNRELLKSYRKVLRNLLFITQSIWNIRSRLIFSSVLGTRISEDIPEEIMKIHLLKHTLLSSFGNIPHLHSLEQCIDSSEIDYYFSVVMNTVNEVVKMTQKKISRTKEQKF</sequence>
<proteinExistence type="predicted"/>
<comment type="caution">
    <text evidence="1">The sequence shown here is derived from an EMBL/GenBank/DDBJ whole genome shotgun (WGS) entry which is preliminary data.</text>
</comment>